<reference evidence="5" key="1">
    <citation type="journal article" date="2019" name="Int. J. Syst. Evol. Microbiol.">
        <title>The Global Catalogue of Microorganisms (GCM) 10K type strain sequencing project: providing services to taxonomists for standard genome sequencing and annotation.</title>
        <authorList>
            <consortium name="The Broad Institute Genomics Platform"/>
            <consortium name="The Broad Institute Genome Sequencing Center for Infectious Disease"/>
            <person name="Wu L."/>
            <person name="Ma J."/>
        </authorList>
    </citation>
    <scope>NUCLEOTIDE SEQUENCE [LARGE SCALE GENOMIC DNA]</scope>
    <source>
        <strain evidence="5">JCM 14718</strain>
    </source>
</reference>
<comment type="caution">
    <text evidence="4">The sequence shown here is derived from an EMBL/GenBank/DDBJ whole genome shotgun (WGS) entry which is preliminary data.</text>
</comment>
<dbReference type="RefSeq" id="WP_344314536.1">
    <property type="nucleotide sequence ID" value="NZ_BAAANY010000037.1"/>
</dbReference>
<name>A0ABP4UWW1_9ACTN</name>
<evidence type="ECO:0000313" key="4">
    <source>
        <dbReference type="EMBL" id="GAA1711792.1"/>
    </source>
</evidence>
<dbReference type="SUPFAM" id="SSF56655">
    <property type="entry name" value="Carbohydrate phosphatase"/>
    <property type="match status" value="1"/>
</dbReference>
<accession>A0ABP4UWW1</accession>
<dbReference type="InterPro" id="IPR020583">
    <property type="entry name" value="Inositol_monoP_metal-BS"/>
</dbReference>
<dbReference type="Pfam" id="PF00459">
    <property type="entry name" value="Inositol_P"/>
    <property type="match status" value="1"/>
</dbReference>
<dbReference type="PANTHER" id="PTHR20854">
    <property type="entry name" value="INOSITOL MONOPHOSPHATASE"/>
    <property type="match status" value="1"/>
</dbReference>
<dbReference type="EMBL" id="BAAANY010000037">
    <property type="protein sequence ID" value="GAA1711792.1"/>
    <property type="molecule type" value="Genomic_DNA"/>
</dbReference>
<dbReference type="Gene3D" id="3.40.190.80">
    <property type="match status" value="1"/>
</dbReference>
<keyword evidence="2" id="KW-0378">Hydrolase</keyword>
<dbReference type="PRINTS" id="PR00377">
    <property type="entry name" value="IMPHPHTASES"/>
</dbReference>
<dbReference type="Proteomes" id="UP001500618">
    <property type="component" value="Unassembled WGS sequence"/>
</dbReference>
<evidence type="ECO:0000313" key="5">
    <source>
        <dbReference type="Proteomes" id="UP001500618"/>
    </source>
</evidence>
<gene>
    <name evidence="4" type="ORF">GCM10009765_71210</name>
</gene>
<dbReference type="Gene3D" id="3.30.540.10">
    <property type="entry name" value="Fructose-1,6-Bisphosphatase, subunit A, domain 1"/>
    <property type="match status" value="1"/>
</dbReference>
<evidence type="ECO:0000256" key="1">
    <source>
        <dbReference type="ARBA" id="ARBA00022723"/>
    </source>
</evidence>
<proteinExistence type="predicted"/>
<dbReference type="PANTHER" id="PTHR20854:SF4">
    <property type="entry name" value="INOSITOL-1-MONOPHOSPHATASE-RELATED"/>
    <property type="match status" value="1"/>
</dbReference>
<dbReference type="CDD" id="cd01637">
    <property type="entry name" value="IMPase_like"/>
    <property type="match status" value="1"/>
</dbReference>
<keyword evidence="1" id="KW-0479">Metal-binding</keyword>
<organism evidence="4 5">
    <name type="scientific">Fodinicola feengrottensis</name>
    <dbReference type="NCBI Taxonomy" id="435914"/>
    <lineage>
        <taxon>Bacteria</taxon>
        <taxon>Bacillati</taxon>
        <taxon>Actinomycetota</taxon>
        <taxon>Actinomycetes</taxon>
        <taxon>Mycobacteriales</taxon>
        <taxon>Fodinicola</taxon>
    </lineage>
</organism>
<evidence type="ECO:0000256" key="2">
    <source>
        <dbReference type="ARBA" id="ARBA00022801"/>
    </source>
</evidence>
<sequence length="268" mass="27669">MSDADLLRVASEILDGSVAEFTGQLGAQASVHKSAKDFATEADLSIERHVSALLVERTGIGVHGEENGGPAPSEGTVWVLDPIDGTANFSLGLPITAINLALMRDGLPVIGLTWAPLLDQRYAAVTGGPVFRNGKALPALGRTKLADVAIAFGNVTANGGRRFPTRWRMALLDLLAERSLRVRVLGSTAVEAAWAASGLVGGMIAFGNHPWDTCPGACLVRAAGGLVTDIDGTEHSLASRGLLAAAPGVHDELLAALAVVGPPADYLD</sequence>
<dbReference type="PROSITE" id="PS00629">
    <property type="entry name" value="IMP_1"/>
    <property type="match status" value="1"/>
</dbReference>
<keyword evidence="3" id="KW-0460">Magnesium</keyword>
<protein>
    <submittedName>
        <fullName evidence="4">Inositol monophosphatase</fullName>
    </submittedName>
</protein>
<dbReference type="InterPro" id="IPR000760">
    <property type="entry name" value="Inositol_monophosphatase-like"/>
</dbReference>
<evidence type="ECO:0000256" key="3">
    <source>
        <dbReference type="ARBA" id="ARBA00022842"/>
    </source>
</evidence>
<keyword evidence="5" id="KW-1185">Reference proteome</keyword>